<dbReference type="CDD" id="cd16525">
    <property type="entry name" value="RING-HC_PCGF"/>
    <property type="match status" value="1"/>
</dbReference>
<dbReference type="InterPro" id="IPR013083">
    <property type="entry name" value="Znf_RING/FYVE/PHD"/>
</dbReference>
<dbReference type="PROSITE" id="PS00518">
    <property type="entry name" value="ZF_RING_1"/>
    <property type="match status" value="1"/>
</dbReference>
<sequence length="529" mass="56197">MPYSGRRAVSYTDVRVPRAPLLACLTCPLCNSLLRDATTISECLHTFCRDCIHAELSNGETECCPMCSVSLGTLPLDKLRPDHQLNDLKAKLFPSSKQRKRKLGVAGVSSPGSSTSTRRKERSLNSLGVKETPALVNPGLANRKTRALAAGTVDPSSSDGELEEDDQLEPDLGKEQQQGKGMRRGASGARGGGDARDAKNFVEVDAGGRHAGEGAGGVPMVKGEQHTMSGKGGWMMSKVGRQLAHHNIIHGGNHARKSLGSAGDGVRMVRPRRRIPSLSNHASGVNTDGLSALDALAQAANAEALPGGAGSPAADFPSRVTPGMAGGGTILESGLNMEQKDDKDGAKVSTGFMNGSSGTPNGQALHQNAAHLRQNVVGGVERPSNVRARPITGSSANRIFPNGIWFHLQTADNQAEEDALPPLASPYVRIKDGKLPVSHVKKYLVQKLGQKVKCEKDLEITCRDQPVVSSLPLESIRDIWFSAQSASDPSPPPGEPNSTPCDSGNLGHPSPKDFLMVLTYRRHRKPRMC</sequence>
<dbReference type="InterPro" id="IPR001841">
    <property type="entry name" value="Znf_RING"/>
</dbReference>
<dbReference type="EMBL" id="OZ020114">
    <property type="protein sequence ID" value="CAK9267411.1"/>
    <property type="molecule type" value="Genomic_DNA"/>
</dbReference>
<dbReference type="Pfam" id="PF13923">
    <property type="entry name" value="zf-C3HC4_2"/>
    <property type="match status" value="1"/>
</dbReference>
<organism evidence="1 2">
    <name type="scientific">Sphagnum jensenii</name>
    <dbReference type="NCBI Taxonomy" id="128206"/>
    <lineage>
        <taxon>Eukaryota</taxon>
        <taxon>Viridiplantae</taxon>
        <taxon>Streptophyta</taxon>
        <taxon>Embryophyta</taxon>
        <taxon>Bryophyta</taxon>
        <taxon>Sphagnophytina</taxon>
        <taxon>Sphagnopsida</taxon>
        <taxon>Sphagnales</taxon>
        <taxon>Sphagnaceae</taxon>
        <taxon>Sphagnum</taxon>
    </lineage>
</organism>
<dbReference type="PANTHER" id="PTHR46293">
    <property type="entry name" value="E3 UBIQUITIN PROTEIN LIGASE DRIP1"/>
    <property type="match status" value="1"/>
</dbReference>
<dbReference type="Proteomes" id="UP001497444">
    <property type="component" value="Chromosome 19"/>
</dbReference>
<dbReference type="SMART" id="SM00184">
    <property type="entry name" value="RING"/>
    <property type="match status" value="1"/>
</dbReference>
<dbReference type="PROSITE" id="PS50089">
    <property type="entry name" value="ZF_RING_2"/>
    <property type="match status" value="1"/>
</dbReference>
<dbReference type="InterPro" id="IPR017907">
    <property type="entry name" value="Znf_RING_CS"/>
</dbReference>
<proteinExistence type="predicted"/>
<evidence type="ECO:0000313" key="1">
    <source>
        <dbReference type="EMBL" id="CAK9267411.1"/>
    </source>
</evidence>
<protein>
    <submittedName>
        <fullName evidence="1">Uncharacterized protein</fullName>
    </submittedName>
</protein>
<gene>
    <name evidence="1" type="ORF">CSSPJE1EN1_LOCUS12889</name>
</gene>
<name>A0ABP0WKL4_9BRYO</name>
<accession>A0ABP0WKL4</accession>
<dbReference type="PANTHER" id="PTHR46293:SF1">
    <property type="entry name" value="OS03G0632800 PROTEIN"/>
    <property type="match status" value="1"/>
</dbReference>
<evidence type="ECO:0000313" key="2">
    <source>
        <dbReference type="Proteomes" id="UP001497444"/>
    </source>
</evidence>
<dbReference type="InterPro" id="IPR044807">
    <property type="entry name" value="DRIP1-like"/>
</dbReference>
<reference evidence="1" key="1">
    <citation type="submission" date="2024-02" db="EMBL/GenBank/DDBJ databases">
        <authorList>
            <consortium name="ELIXIR-Norway"/>
            <consortium name="Elixir Norway"/>
        </authorList>
    </citation>
    <scope>NUCLEOTIDE SEQUENCE</scope>
</reference>
<dbReference type="Gene3D" id="3.30.40.10">
    <property type="entry name" value="Zinc/RING finger domain, C3HC4 (zinc finger)"/>
    <property type="match status" value="1"/>
</dbReference>
<keyword evidence="2" id="KW-1185">Reference proteome</keyword>
<dbReference type="SUPFAM" id="SSF57850">
    <property type="entry name" value="RING/U-box"/>
    <property type="match status" value="1"/>
</dbReference>